<evidence type="ECO:0000256" key="5">
    <source>
        <dbReference type="ARBA" id="ARBA00023136"/>
    </source>
</evidence>
<protein>
    <submittedName>
        <fullName evidence="8">Phosphate:Na+ symporter</fullName>
    </submittedName>
</protein>
<feature type="transmembrane region" description="Helical" evidence="6">
    <location>
        <begin position="173"/>
        <end position="198"/>
    </location>
</feature>
<evidence type="ECO:0000256" key="1">
    <source>
        <dbReference type="ARBA" id="ARBA00004651"/>
    </source>
</evidence>
<name>A0ABS4G3J1_9CLOT</name>
<dbReference type="PANTHER" id="PTHR10010">
    <property type="entry name" value="SOLUTE CARRIER FAMILY 34 SODIUM PHOSPHATE , MEMBER 2-RELATED"/>
    <property type="match status" value="1"/>
</dbReference>
<dbReference type="NCBIfam" id="NF037997">
    <property type="entry name" value="Na_Pi_symport"/>
    <property type="match status" value="1"/>
</dbReference>
<evidence type="ECO:0000313" key="8">
    <source>
        <dbReference type="EMBL" id="MBP1919086.1"/>
    </source>
</evidence>
<feature type="transmembrane region" description="Helical" evidence="6">
    <location>
        <begin position="46"/>
        <end position="74"/>
    </location>
</feature>
<keyword evidence="3 6" id="KW-0812">Transmembrane</keyword>
<feature type="domain" description="PhoU" evidence="7">
    <location>
        <begin position="342"/>
        <end position="427"/>
    </location>
</feature>
<feature type="transmembrane region" description="Helical" evidence="6">
    <location>
        <begin position="243"/>
        <end position="266"/>
    </location>
</feature>
<dbReference type="Proteomes" id="UP001519271">
    <property type="component" value="Unassembled WGS sequence"/>
</dbReference>
<reference evidence="8 9" key="1">
    <citation type="submission" date="2021-03" db="EMBL/GenBank/DDBJ databases">
        <title>Genomic Encyclopedia of Type Strains, Phase IV (KMG-IV): sequencing the most valuable type-strain genomes for metagenomic binning, comparative biology and taxonomic classification.</title>
        <authorList>
            <person name="Goeker M."/>
        </authorList>
    </citation>
    <scope>NUCLEOTIDE SEQUENCE [LARGE SCALE GENOMIC DNA]</scope>
    <source>
        <strain evidence="8 9">DSM 6139</strain>
    </source>
</reference>
<dbReference type="InterPro" id="IPR026022">
    <property type="entry name" value="PhoU_dom"/>
</dbReference>
<evidence type="ECO:0000256" key="6">
    <source>
        <dbReference type="SAM" id="Phobius"/>
    </source>
</evidence>
<keyword evidence="5 6" id="KW-0472">Membrane</keyword>
<comment type="subcellular location">
    <subcellularLocation>
        <location evidence="1">Cell membrane</location>
        <topology evidence="1">Multi-pass membrane protein</topology>
    </subcellularLocation>
</comment>
<keyword evidence="2" id="KW-1003">Cell membrane</keyword>
<gene>
    <name evidence="8" type="ORF">J2Z34_001573</name>
</gene>
<dbReference type="SUPFAM" id="SSF109755">
    <property type="entry name" value="PhoU-like"/>
    <property type="match status" value="1"/>
</dbReference>
<feature type="transmembrane region" description="Helical" evidence="6">
    <location>
        <begin position="210"/>
        <end position="231"/>
    </location>
</feature>
<dbReference type="InterPro" id="IPR038078">
    <property type="entry name" value="PhoU-like_sf"/>
</dbReference>
<dbReference type="Pfam" id="PF01895">
    <property type="entry name" value="PhoU"/>
    <property type="match status" value="2"/>
</dbReference>
<evidence type="ECO:0000256" key="3">
    <source>
        <dbReference type="ARBA" id="ARBA00022692"/>
    </source>
</evidence>
<sequence>MDFEMIIGLLGGLGLFFYGMKMMGDGLENAAGSKLKFILEKVTANPISAVLVGTIVTGIIQSSSATTVMVVGFVNAGLMNLVQATGIIMGANIGTTVTAFIISLNMDAIVPIAIFFGAIMFMFSKAKKRRDLASILLGFGLLMEGMELMKVAMSPLKESAAFEQIILSIGSQWYLGLILGVVATAVIQSSSATTGILLAMTSTGKITMEVAFPMLLGANIGTCATALLSSIGTNKTARKAAVIHLLFNSTGTLIFMPLGTLMIGAVRSVTSPENIMMQIAYLHIMFNVLNTIILLPFSNLLIAAANKLIGTDEVTVSVTDRLDKRLLQTPSIAEGQVINETVRMAEIAKENFKLSFEAFLESDESNAERIFGNERTINELNEGITNFLVELSSSDIDINEFGRIASTYHVLNDIERIGDHSENIMELAQEKIRKGVEMTEDAVEELKSMFTYCIDALNIAIESYKNNDKKRAESMFRVEKRIDELEKEYRETHIRRLTHGKCTPIAGILFLDLISNMERVGDHANNVAEAVLGRYEE</sequence>
<evidence type="ECO:0000313" key="9">
    <source>
        <dbReference type="Proteomes" id="UP001519271"/>
    </source>
</evidence>
<keyword evidence="9" id="KW-1185">Reference proteome</keyword>
<dbReference type="NCBIfam" id="TIGR00704">
    <property type="entry name" value="NaPi_cotrn_rel"/>
    <property type="match status" value="1"/>
</dbReference>
<evidence type="ECO:0000256" key="2">
    <source>
        <dbReference type="ARBA" id="ARBA00022475"/>
    </source>
</evidence>
<dbReference type="Pfam" id="PF02690">
    <property type="entry name" value="Na_Pi_cotrans"/>
    <property type="match status" value="2"/>
</dbReference>
<feature type="domain" description="PhoU" evidence="7">
    <location>
        <begin position="446"/>
        <end position="531"/>
    </location>
</feature>
<dbReference type="EMBL" id="JAGGKC010000011">
    <property type="protein sequence ID" value="MBP1919086.1"/>
    <property type="molecule type" value="Genomic_DNA"/>
</dbReference>
<accession>A0ABS4G3J1</accession>
<comment type="caution">
    <text evidence="8">The sequence shown here is derived from an EMBL/GenBank/DDBJ whole genome shotgun (WGS) entry which is preliminary data.</text>
</comment>
<organism evidence="8 9">
    <name type="scientific">Youngiibacter multivorans</name>
    <dbReference type="NCBI Taxonomy" id="937251"/>
    <lineage>
        <taxon>Bacteria</taxon>
        <taxon>Bacillati</taxon>
        <taxon>Bacillota</taxon>
        <taxon>Clostridia</taxon>
        <taxon>Eubacteriales</taxon>
        <taxon>Clostridiaceae</taxon>
        <taxon>Youngiibacter</taxon>
    </lineage>
</organism>
<proteinExistence type="predicted"/>
<dbReference type="InterPro" id="IPR004633">
    <property type="entry name" value="NaPi_cotrn-rel/YqeW-like"/>
</dbReference>
<evidence type="ECO:0000256" key="4">
    <source>
        <dbReference type="ARBA" id="ARBA00022989"/>
    </source>
</evidence>
<dbReference type="PANTHER" id="PTHR10010:SF46">
    <property type="entry name" value="SODIUM-DEPENDENT PHOSPHATE TRANSPORT PROTEIN 2B"/>
    <property type="match status" value="1"/>
</dbReference>
<keyword evidence="4 6" id="KW-1133">Transmembrane helix</keyword>
<dbReference type="InterPro" id="IPR003841">
    <property type="entry name" value="Na/Pi_transpt"/>
</dbReference>
<feature type="transmembrane region" description="Helical" evidence="6">
    <location>
        <begin position="108"/>
        <end position="123"/>
    </location>
</feature>
<feature type="transmembrane region" description="Helical" evidence="6">
    <location>
        <begin position="278"/>
        <end position="297"/>
    </location>
</feature>
<evidence type="ECO:0000259" key="7">
    <source>
        <dbReference type="Pfam" id="PF01895"/>
    </source>
</evidence>
<dbReference type="Gene3D" id="1.20.58.220">
    <property type="entry name" value="Phosphate transport system protein phou homolog 2, domain 2"/>
    <property type="match status" value="1"/>
</dbReference>